<dbReference type="AlphaFoldDB" id="A0A7R8H215"/>
<proteinExistence type="predicted"/>
<organism evidence="1 2">
    <name type="scientific">Lepeophtheirus salmonis</name>
    <name type="common">Salmon louse</name>
    <name type="synonym">Caligus salmonis</name>
    <dbReference type="NCBI Taxonomy" id="72036"/>
    <lineage>
        <taxon>Eukaryota</taxon>
        <taxon>Metazoa</taxon>
        <taxon>Ecdysozoa</taxon>
        <taxon>Arthropoda</taxon>
        <taxon>Crustacea</taxon>
        <taxon>Multicrustacea</taxon>
        <taxon>Hexanauplia</taxon>
        <taxon>Copepoda</taxon>
        <taxon>Siphonostomatoida</taxon>
        <taxon>Caligidae</taxon>
        <taxon>Lepeophtheirus</taxon>
    </lineage>
</organism>
<accession>A0A7R8H215</accession>
<dbReference type="EMBL" id="HG994591">
    <property type="protein sequence ID" value="CAF2819492.1"/>
    <property type="molecule type" value="Genomic_DNA"/>
</dbReference>
<dbReference type="Proteomes" id="UP000675881">
    <property type="component" value="Chromosome 12"/>
</dbReference>
<sequence length="370" mass="42279">MGLESYLIRLSPGCRYFIKVIQFITSGLHYYYNKVSEKNMGFISKVYPYLSEKDREALMEDKVASMRLNALFKKIDEHLTYIDSNSSPNSAELKKLGVRGIDMVEQHHLDVSYLTLGQIPQTLLSLREKEEACSAGYVQFCLGKGWRSNQVDDKVAGFGLVSAPYVGSESKCQKGHSRRSHATTLEILKILKVEDCTVIRSHFPIQKLSRRLRKKELRLQREVISILGLKLDKESQAWFLRTAVIERIPFWISCDEGSRVPIWGIDGKNSFICVVQNPFKCSASSKFLLNLSFNCQRISRDCAKLSFPFNQQDDLPTYQNKVVIGLFSQGKALNKKGTYRPSNSNLEIQFPNRRKCLCNRVKAIPQTKVI</sequence>
<reference evidence="1" key="1">
    <citation type="submission" date="2021-02" db="EMBL/GenBank/DDBJ databases">
        <authorList>
            <person name="Bekaert M."/>
        </authorList>
    </citation>
    <scope>NUCLEOTIDE SEQUENCE</scope>
    <source>
        <strain evidence="1">IoA-00</strain>
    </source>
</reference>
<evidence type="ECO:0000313" key="1">
    <source>
        <dbReference type="EMBL" id="CAF2819492.1"/>
    </source>
</evidence>
<gene>
    <name evidence="1" type="ORF">LSAA_3532</name>
</gene>
<protein>
    <submittedName>
        <fullName evidence="1">(salmon louse) hypothetical protein</fullName>
    </submittedName>
</protein>
<evidence type="ECO:0000313" key="2">
    <source>
        <dbReference type="Proteomes" id="UP000675881"/>
    </source>
</evidence>
<name>A0A7R8H215_LEPSM</name>
<keyword evidence="2" id="KW-1185">Reference proteome</keyword>